<organism evidence="1 2">
    <name type="scientific">Malassezia brasiliensis</name>
    <dbReference type="NCBI Taxonomy" id="1821822"/>
    <lineage>
        <taxon>Eukaryota</taxon>
        <taxon>Fungi</taxon>
        <taxon>Dikarya</taxon>
        <taxon>Basidiomycota</taxon>
        <taxon>Ustilaginomycotina</taxon>
        <taxon>Malasseziomycetes</taxon>
        <taxon>Malasseziales</taxon>
        <taxon>Malasseziaceae</taxon>
        <taxon>Malassezia</taxon>
    </lineage>
</organism>
<reference evidence="1" key="1">
    <citation type="submission" date="2023-03" db="EMBL/GenBank/DDBJ databases">
        <title>Mating type loci evolution in Malassezia.</title>
        <authorList>
            <person name="Coelho M.A."/>
        </authorList>
    </citation>
    <scope>NUCLEOTIDE SEQUENCE</scope>
    <source>
        <strain evidence="1">CBS 14135</strain>
    </source>
</reference>
<gene>
    <name evidence="1" type="ORF">MBRA1_002251</name>
</gene>
<keyword evidence="2" id="KW-1185">Reference proteome</keyword>
<evidence type="ECO:0000313" key="2">
    <source>
        <dbReference type="Proteomes" id="UP001216638"/>
    </source>
</evidence>
<proteinExistence type="predicted"/>
<sequence>MSALPTSGSTGTHTCRPPPTASPYLTLMHACSSGPGIRAFFEQSTDATRRMLRRRASAAEAPFRSAAVHMLLRCMHTDGVVPGVAMLNFLTSFEAGRRRLVPAAQFAVQALSVPWAANQYRVHVTTYAALFTVHAAGEEGSAALCAALDAGGTRLAPWSGLATPRGVLASCIQTLCALGATSRAAFVARHGTHLLNCALDALLRASDVPAALYALRAFESLGVARDMYTYACVWQHLPMRGTIDDALARAIEAQAPDTPDAVGEALATVARAVEL</sequence>
<accession>A0AAF0DSW9</accession>
<evidence type="ECO:0000313" key="1">
    <source>
        <dbReference type="EMBL" id="WFC95600.1"/>
    </source>
</evidence>
<name>A0AAF0DSW9_9BASI</name>
<dbReference type="AlphaFoldDB" id="A0AAF0DSW9"/>
<dbReference type="Proteomes" id="UP001216638">
    <property type="component" value="Chromosome 2"/>
</dbReference>
<protein>
    <submittedName>
        <fullName evidence="1">Uncharacterized protein</fullName>
    </submittedName>
</protein>
<dbReference type="EMBL" id="CP119952">
    <property type="protein sequence ID" value="WFC95600.1"/>
    <property type="molecule type" value="Genomic_DNA"/>
</dbReference>